<feature type="region of interest" description="Disordered" evidence="6">
    <location>
        <begin position="126"/>
        <end position="146"/>
    </location>
</feature>
<evidence type="ECO:0000256" key="5">
    <source>
        <dbReference type="ARBA" id="ARBA00023242"/>
    </source>
</evidence>
<feature type="region of interest" description="Disordered" evidence="6">
    <location>
        <begin position="382"/>
        <end position="401"/>
    </location>
</feature>
<protein>
    <recommendedName>
        <fullName evidence="7">IRF tryptophan pentad repeat domain-containing protein</fullName>
    </recommendedName>
</protein>
<dbReference type="PROSITE" id="PS00601">
    <property type="entry name" value="IRF_1"/>
    <property type="match status" value="1"/>
</dbReference>
<keyword evidence="5" id="KW-0539">Nucleus</keyword>
<dbReference type="InterPro" id="IPR001346">
    <property type="entry name" value="Interferon_reg_fact_DNA-bd_dom"/>
</dbReference>
<dbReference type="GO" id="GO:0000978">
    <property type="term" value="F:RNA polymerase II cis-regulatory region sequence-specific DNA binding"/>
    <property type="evidence" value="ECO:0007669"/>
    <property type="project" value="TreeGrafter"/>
</dbReference>
<feature type="domain" description="IRF tryptophan pentad repeat" evidence="7">
    <location>
        <begin position="149"/>
        <end position="250"/>
    </location>
</feature>
<dbReference type="InterPro" id="IPR036390">
    <property type="entry name" value="WH_DNA-bd_sf"/>
</dbReference>
<proteinExistence type="predicted"/>
<name>A0AAN0IW46_AMPQE</name>
<feature type="compositionally biased region" description="Acidic residues" evidence="6">
    <location>
        <begin position="71"/>
        <end position="91"/>
    </location>
</feature>
<dbReference type="InterPro" id="IPR019471">
    <property type="entry name" value="Interferon_reg_factor-3"/>
</dbReference>
<organism evidence="8 9">
    <name type="scientific">Amphimedon queenslandica</name>
    <name type="common">Sponge</name>
    <dbReference type="NCBI Taxonomy" id="400682"/>
    <lineage>
        <taxon>Eukaryota</taxon>
        <taxon>Metazoa</taxon>
        <taxon>Porifera</taxon>
        <taxon>Demospongiae</taxon>
        <taxon>Heteroscleromorpha</taxon>
        <taxon>Haplosclerida</taxon>
        <taxon>Niphatidae</taxon>
        <taxon>Amphimedon</taxon>
    </lineage>
</organism>
<dbReference type="Gene3D" id="1.10.10.10">
    <property type="entry name" value="Winged helix-like DNA-binding domain superfamily/Winged helix DNA-binding domain"/>
    <property type="match status" value="1"/>
</dbReference>
<accession>A0AAN0IW46</accession>
<dbReference type="InterPro" id="IPR017855">
    <property type="entry name" value="SMAD-like_dom_sf"/>
</dbReference>
<evidence type="ECO:0000256" key="3">
    <source>
        <dbReference type="ARBA" id="ARBA00023125"/>
    </source>
</evidence>
<dbReference type="GO" id="GO:0005634">
    <property type="term" value="C:nucleus"/>
    <property type="evidence" value="ECO:0007669"/>
    <property type="project" value="UniProtKB-SubCell"/>
</dbReference>
<dbReference type="PANTHER" id="PTHR11949">
    <property type="entry name" value="INTERFERON REGULATORY FACTOR"/>
    <property type="match status" value="1"/>
</dbReference>
<dbReference type="PROSITE" id="PS51507">
    <property type="entry name" value="IRF_2"/>
    <property type="match status" value="1"/>
</dbReference>
<comment type="subcellular location">
    <subcellularLocation>
        <location evidence="1">Nucleus</location>
    </subcellularLocation>
</comment>
<feature type="compositionally biased region" description="Polar residues" evidence="6">
    <location>
        <begin position="384"/>
        <end position="401"/>
    </location>
</feature>
<dbReference type="Pfam" id="PF10401">
    <property type="entry name" value="IRF-3"/>
    <property type="match status" value="1"/>
</dbReference>
<dbReference type="Proteomes" id="UP000007879">
    <property type="component" value="Unassembled WGS sequence"/>
</dbReference>
<evidence type="ECO:0000256" key="4">
    <source>
        <dbReference type="ARBA" id="ARBA00023163"/>
    </source>
</evidence>
<evidence type="ECO:0000256" key="2">
    <source>
        <dbReference type="ARBA" id="ARBA00023015"/>
    </source>
</evidence>
<reference evidence="8" key="2">
    <citation type="submission" date="2024-06" db="UniProtKB">
        <authorList>
            <consortium name="EnsemblMetazoa"/>
        </authorList>
    </citation>
    <scope>IDENTIFICATION</scope>
</reference>
<dbReference type="SUPFAM" id="SSF49879">
    <property type="entry name" value="SMAD/FHA domain"/>
    <property type="match status" value="1"/>
</dbReference>
<dbReference type="InterPro" id="IPR019817">
    <property type="entry name" value="Interferon_reg_fac_CS"/>
</dbReference>
<feature type="compositionally biased region" description="Polar residues" evidence="6">
    <location>
        <begin position="126"/>
        <end position="143"/>
    </location>
</feature>
<dbReference type="Pfam" id="PF00605">
    <property type="entry name" value="IRF"/>
    <property type="match status" value="1"/>
</dbReference>
<evidence type="ECO:0000259" key="7">
    <source>
        <dbReference type="PROSITE" id="PS51507"/>
    </source>
</evidence>
<dbReference type="EnsemblMetazoa" id="XM_019993430.1">
    <property type="protein sequence ID" value="XP_019848989.1"/>
    <property type="gene ID" value="LOC105316800"/>
</dbReference>
<dbReference type="SUPFAM" id="SSF46785">
    <property type="entry name" value="Winged helix' DNA-binding domain"/>
    <property type="match status" value="1"/>
</dbReference>
<dbReference type="GO" id="GO:0045893">
    <property type="term" value="P:positive regulation of DNA-templated transcription"/>
    <property type="evidence" value="ECO:0007669"/>
    <property type="project" value="UniProtKB-ARBA"/>
</dbReference>
<feature type="region of interest" description="Disordered" evidence="6">
    <location>
        <begin position="41"/>
        <end position="60"/>
    </location>
</feature>
<reference evidence="9" key="1">
    <citation type="journal article" date="2010" name="Nature">
        <title>The Amphimedon queenslandica genome and the evolution of animal complexity.</title>
        <authorList>
            <person name="Srivastava M."/>
            <person name="Simakov O."/>
            <person name="Chapman J."/>
            <person name="Fahey B."/>
            <person name="Gauthier M.E."/>
            <person name="Mitros T."/>
            <person name="Richards G.S."/>
            <person name="Conaco C."/>
            <person name="Dacre M."/>
            <person name="Hellsten U."/>
            <person name="Larroux C."/>
            <person name="Putnam N.H."/>
            <person name="Stanke M."/>
            <person name="Adamska M."/>
            <person name="Darling A."/>
            <person name="Degnan S.M."/>
            <person name="Oakley T.H."/>
            <person name="Plachetzki D.C."/>
            <person name="Zhai Y."/>
            <person name="Adamski M."/>
            <person name="Calcino A."/>
            <person name="Cummins S.F."/>
            <person name="Goodstein D.M."/>
            <person name="Harris C."/>
            <person name="Jackson D.J."/>
            <person name="Leys S.P."/>
            <person name="Shu S."/>
            <person name="Woodcroft B.J."/>
            <person name="Vervoort M."/>
            <person name="Kosik K.S."/>
            <person name="Manning G."/>
            <person name="Degnan B.M."/>
            <person name="Rokhsar D.S."/>
        </authorList>
    </citation>
    <scope>NUCLEOTIDE SEQUENCE [LARGE SCALE GENOMIC DNA]</scope>
</reference>
<dbReference type="InterPro" id="IPR008984">
    <property type="entry name" value="SMAD_FHA_dom_sf"/>
</dbReference>
<gene>
    <name evidence="8" type="primary">105316800</name>
</gene>
<dbReference type="SMART" id="SM00348">
    <property type="entry name" value="IRF"/>
    <property type="match status" value="1"/>
</dbReference>
<keyword evidence="9" id="KW-1185">Reference proteome</keyword>
<dbReference type="AlphaFoldDB" id="A0AAN0IW46"/>
<keyword evidence="4" id="KW-0804">Transcription</keyword>
<evidence type="ECO:0000256" key="1">
    <source>
        <dbReference type="ARBA" id="ARBA00004123"/>
    </source>
</evidence>
<dbReference type="CDD" id="cd00103">
    <property type="entry name" value="IRF"/>
    <property type="match status" value="1"/>
</dbReference>
<dbReference type="Gene3D" id="2.60.200.10">
    <property type="match status" value="1"/>
</dbReference>
<sequence length="685" mass="76326">MSLVQASAPSYKIGSTKMQEGMYTDHLQSSTHHSELPVLLKLDHSPSPDEGMTSSEPPVQQTMVYTKLSDDSEDNNLEINVDDDNDEDDDDNPRTSVLSTTVPVTSHTRPSVINLGASCTNNIYDTTPTNHTPTPSKEYSSLAHNGERPERMREWLVRMIDSGRFMGLEWMDQEAAIFRVPWVHAKKRDYNQERDAALFKEWAIHSGKYGDGSDVTTWKINFRCALNGLKDIIERKELEGPDCRVYQMLPSSSPGRRRKRRRPIIHYSEMMQLQSGTPPERSIRPKLELPLGGGVAYANSDTPTTPIPTTPIHLVPIVTCAANFSFPIPVATIQTTPTTAQQFPLTPSPTLIPKYRPFIPHTIRTNLDTPPDNETHVVLPRQRNYGSTSGGSERSMTPSSANEVNVAARSPMILSPNALPIATPTNYVFSPKTAENKVLGVPLYPPLKTGRVRWPPAQFANNPNALTIRIMYGSITVHMETFDCSKGLRIFYGPLHCRDVLSPQEEEMLFGPLSAHQLSISPRHPSPLSTEIFRTLKRGLIIEASEGAVYATALCRTVIYSGSSPMKNSGSLEKEEKVKVFDFRSGFLPELKTSLETRSNVVPKPYALFSFGQHWGSDRPLLKNLITLVVSHCGALNELKNSNVTLYDELLYEPIENQDIRIISPTKMDLEAEEFLNPSSSSSSP</sequence>
<keyword evidence="3" id="KW-0238">DNA-binding</keyword>
<dbReference type="PANTHER" id="PTHR11949:SF53">
    <property type="entry name" value="IRF TRYPTOPHAN PENTAD REPEAT DOMAIN-CONTAINING PROTEIN"/>
    <property type="match status" value="1"/>
</dbReference>
<keyword evidence="2" id="KW-0805">Transcription regulation</keyword>
<evidence type="ECO:0000313" key="9">
    <source>
        <dbReference type="Proteomes" id="UP000007879"/>
    </source>
</evidence>
<feature type="region of interest" description="Disordered" evidence="6">
    <location>
        <begin position="67"/>
        <end position="99"/>
    </location>
</feature>
<dbReference type="SMART" id="SM01243">
    <property type="entry name" value="IRF-3"/>
    <property type="match status" value="1"/>
</dbReference>
<dbReference type="GO" id="GO:0000981">
    <property type="term" value="F:DNA-binding transcription factor activity, RNA polymerase II-specific"/>
    <property type="evidence" value="ECO:0007669"/>
    <property type="project" value="TreeGrafter"/>
</dbReference>
<dbReference type="GO" id="GO:0002376">
    <property type="term" value="P:immune system process"/>
    <property type="evidence" value="ECO:0007669"/>
    <property type="project" value="TreeGrafter"/>
</dbReference>
<dbReference type="InterPro" id="IPR036388">
    <property type="entry name" value="WH-like_DNA-bd_sf"/>
</dbReference>
<dbReference type="PRINTS" id="PR00267">
    <property type="entry name" value="INTFRNREGFCT"/>
</dbReference>
<evidence type="ECO:0000313" key="8">
    <source>
        <dbReference type="EnsemblMetazoa" id="XP_019848989.1"/>
    </source>
</evidence>
<evidence type="ECO:0000256" key="6">
    <source>
        <dbReference type="SAM" id="MobiDB-lite"/>
    </source>
</evidence>